<evidence type="ECO:0000313" key="14">
    <source>
        <dbReference type="Proteomes" id="UP000184327"/>
    </source>
</evidence>
<evidence type="ECO:0000256" key="3">
    <source>
        <dbReference type="ARBA" id="ARBA00012393"/>
    </source>
</evidence>
<evidence type="ECO:0000256" key="4">
    <source>
        <dbReference type="ARBA" id="ARBA00022630"/>
    </source>
</evidence>
<dbReference type="CDD" id="cd02064">
    <property type="entry name" value="FAD_synthetase_N"/>
    <property type="match status" value="1"/>
</dbReference>
<dbReference type="GO" id="GO:0006747">
    <property type="term" value="P:FAD biosynthetic process"/>
    <property type="evidence" value="ECO:0007669"/>
    <property type="project" value="UniProtKB-UniPathway"/>
</dbReference>
<dbReference type="InterPro" id="IPR023468">
    <property type="entry name" value="Riboflavin_kinase"/>
</dbReference>
<keyword evidence="10" id="KW-0067">ATP-binding</keyword>
<dbReference type="RefSeq" id="WP_073355772.1">
    <property type="nucleotide sequence ID" value="NZ_FQUZ01000011.1"/>
</dbReference>
<evidence type="ECO:0000256" key="7">
    <source>
        <dbReference type="ARBA" id="ARBA00022695"/>
    </source>
</evidence>
<dbReference type="EC" id="2.7.7.2" evidence="3"/>
<keyword evidence="6" id="KW-0808">Transferase</keyword>
<dbReference type="GO" id="GO:0003919">
    <property type="term" value="F:FMN adenylyltransferase activity"/>
    <property type="evidence" value="ECO:0007669"/>
    <property type="project" value="UniProtKB-EC"/>
</dbReference>
<dbReference type="GO" id="GO:0009398">
    <property type="term" value="P:FMN biosynthetic process"/>
    <property type="evidence" value="ECO:0007669"/>
    <property type="project" value="TreeGrafter"/>
</dbReference>
<keyword evidence="5" id="KW-0288">FMN</keyword>
<dbReference type="OrthoDB" id="9803667at2"/>
<keyword evidence="14" id="KW-1185">Reference proteome</keyword>
<evidence type="ECO:0000256" key="10">
    <source>
        <dbReference type="ARBA" id="ARBA00022840"/>
    </source>
</evidence>
<evidence type="ECO:0000256" key="6">
    <source>
        <dbReference type="ARBA" id="ARBA00022679"/>
    </source>
</evidence>
<dbReference type="AlphaFoldDB" id="A0A1M4Y6S6"/>
<reference evidence="13 14" key="1">
    <citation type="submission" date="2016-11" db="EMBL/GenBank/DDBJ databases">
        <authorList>
            <person name="Jaros S."/>
            <person name="Januszkiewicz K."/>
            <person name="Wedrychowicz H."/>
        </authorList>
    </citation>
    <scope>NUCLEOTIDE SEQUENCE [LARGE SCALE GENOMIC DNA]</scope>
    <source>
        <strain evidence="13 14">DSM 16112</strain>
    </source>
</reference>
<keyword evidence="7" id="KW-0548">Nucleotidyltransferase</keyword>
<gene>
    <name evidence="13" type="ORF">SAMN02745117_01190</name>
</gene>
<dbReference type="Gene3D" id="3.40.50.620">
    <property type="entry name" value="HUPs"/>
    <property type="match status" value="1"/>
</dbReference>
<evidence type="ECO:0000256" key="2">
    <source>
        <dbReference type="ARBA" id="ARBA00010214"/>
    </source>
</evidence>
<organism evidence="13 14">
    <name type="scientific">Lampropedia hyalina DSM 16112</name>
    <dbReference type="NCBI Taxonomy" id="1122156"/>
    <lineage>
        <taxon>Bacteria</taxon>
        <taxon>Pseudomonadati</taxon>
        <taxon>Pseudomonadota</taxon>
        <taxon>Betaproteobacteria</taxon>
        <taxon>Burkholderiales</taxon>
        <taxon>Comamonadaceae</taxon>
        <taxon>Lampropedia</taxon>
    </lineage>
</organism>
<dbReference type="InterPro" id="IPR015864">
    <property type="entry name" value="FAD_synthase"/>
</dbReference>
<dbReference type="GO" id="GO:0008531">
    <property type="term" value="F:riboflavin kinase activity"/>
    <property type="evidence" value="ECO:0007669"/>
    <property type="project" value="TreeGrafter"/>
</dbReference>
<keyword evidence="4" id="KW-0285">Flavoprotein</keyword>
<dbReference type="InterPro" id="IPR014729">
    <property type="entry name" value="Rossmann-like_a/b/a_fold"/>
</dbReference>
<dbReference type="GO" id="GO:0009231">
    <property type="term" value="P:riboflavin biosynthetic process"/>
    <property type="evidence" value="ECO:0007669"/>
    <property type="project" value="InterPro"/>
</dbReference>
<evidence type="ECO:0000256" key="5">
    <source>
        <dbReference type="ARBA" id="ARBA00022643"/>
    </source>
</evidence>
<accession>A0A1M4Y6S6</accession>
<comment type="similarity">
    <text evidence="2">Belongs to the RibF family.</text>
</comment>
<comment type="pathway">
    <text evidence="1">Cofactor biosynthesis; FAD biosynthesis; FAD from FMN: step 1/1.</text>
</comment>
<evidence type="ECO:0000256" key="11">
    <source>
        <dbReference type="ARBA" id="ARBA00049494"/>
    </source>
</evidence>
<comment type="catalytic activity">
    <reaction evidence="11">
        <text>FMN + ATP + H(+) = FAD + diphosphate</text>
        <dbReference type="Rhea" id="RHEA:17237"/>
        <dbReference type="ChEBI" id="CHEBI:15378"/>
        <dbReference type="ChEBI" id="CHEBI:30616"/>
        <dbReference type="ChEBI" id="CHEBI:33019"/>
        <dbReference type="ChEBI" id="CHEBI:57692"/>
        <dbReference type="ChEBI" id="CHEBI:58210"/>
        <dbReference type="EC" id="2.7.7.2"/>
    </reaction>
</comment>
<dbReference type="Proteomes" id="UP000184327">
    <property type="component" value="Unassembled WGS sequence"/>
</dbReference>
<dbReference type="STRING" id="1122156.SAMN02745117_01190"/>
<feature type="domain" description="FAD synthetase" evidence="12">
    <location>
        <begin position="22"/>
        <end position="163"/>
    </location>
</feature>
<dbReference type="PANTHER" id="PTHR22749">
    <property type="entry name" value="RIBOFLAVIN KINASE/FMN ADENYLYLTRANSFERASE"/>
    <property type="match status" value="1"/>
</dbReference>
<dbReference type="EMBL" id="FQUZ01000011">
    <property type="protein sequence ID" value="SHF01471.1"/>
    <property type="molecule type" value="Genomic_DNA"/>
</dbReference>
<dbReference type="UniPathway" id="UPA00277">
    <property type="reaction ID" value="UER00407"/>
</dbReference>
<evidence type="ECO:0000256" key="1">
    <source>
        <dbReference type="ARBA" id="ARBA00004726"/>
    </source>
</evidence>
<proteinExistence type="inferred from homology"/>
<keyword evidence="8" id="KW-0547">Nucleotide-binding</keyword>
<dbReference type="GO" id="GO:0005524">
    <property type="term" value="F:ATP binding"/>
    <property type="evidence" value="ECO:0007669"/>
    <property type="project" value="UniProtKB-KW"/>
</dbReference>
<evidence type="ECO:0000256" key="8">
    <source>
        <dbReference type="ARBA" id="ARBA00022741"/>
    </source>
</evidence>
<name>A0A1M4Y6S6_9BURK</name>
<sequence length="207" mass="22533">MIGEFCACRTPVVPEGTLCLAASIVTIGAFDGVHLGHQALIGTAVTTARAQGVASVVWTFDPPPKVFFTGAAQLCTLDDKLARIAALGPDHIVLARFNRSYRTRTATQFLQALAQLHPVQVHVGMDFRFGAGQAGDVALLAQHFTTRIHETVRCEQQEVVSSSRIRTLRAQGQQDCAQRIQGIAHAEKLLTGWMLVDHQLDERDSHV</sequence>
<keyword evidence="9" id="KW-0274">FAD</keyword>
<dbReference type="Pfam" id="PF06574">
    <property type="entry name" value="FAD_syn"/>
    <property type="match status" value="1"/>
</dbReference>
<evidence type="ECO:0000259" key="12">
    <source>
        <dbReference type="Pfam" id="PF06574"/>
    </source>
</evidence>
<protein>
    <recommendedName>
        <fullName evidence="3">FAD synthase</fullName>
        <ecNumber evidence="3">2.7.7.2</ecNumber>
    </recommendedName>
</protein>
<evidence type="ECO:0000313" key="13">
    <source>
        <dbReference type="EMBL" id="SHF01471.1"/>
    </source>
</evidence>
<dbReference type="SUPFAM" id="SSF52374">
    <property type="entry name" value="Nucleotidylyl transferase"/>
    <property type="match status" value="1"/>
</dbReference>
<dbReference type="PANTHER" id="PTHR22749:SF6">
    <property type="entry name" value="RIBOFLAVIN KINASE"/>
    <property type="match status" value="1"/>
</dbReference>
<evidence type="ECO:0000256" key="9">
    <source>
        <dbReference type="ARBA" id="ARBA00022827"/>
    </source>
</evidence>